<feature type="region of interest" description="Disordered" evidence="1">
    <location>
        <begin position="132"/>
        <end position="151"/>
    </location>
</feature>
<dbReference type="InterPro" id="IPR019632">
    <property type="entry name" value="DUF2497"/>
</dbReference>
<dbReference type="EMBL" id="UOEF01000242">
    <property type="protein sequence ID" value="VAV97151.1"/>
    <property type="molecule type" value="Genomic_DNA"/>
</dbReference>
<dbReference type="Pfam" id="PF10691">
    <property type="entry name" value="DUF2497"/>
    <property type="match status" value="1"/>
</dbReference>
<feature type="compositionally biased region" description="Low complexity" evidence="1">
    <location>
        <begin position="79"/>
        <end position="102"/>
    </location>
</feature>
<evidence type="ECO:0000313" key="2">
    <source>
        <dbReference type="EMBL" id="VAV97151.1"/>
    </source>
</evidence>
<evidence type="ECO:0000256" key="1">
    <source>
        <dbReference type="SAM" id="MobiDB-lite"/>
    </source>
</evidence>
<evidence type="ECO:0008006" key="3">
    <source>
        <dbReference type="Google" id="ProtNLM"/>
    </source>
</evidence>
<feature type="compositionally biased region" description="Basic and acidic residues" evidence="1">
    <location>
        <begin position="106"/>
        <end position="120"/>
    </location>
</feature>
<reference evidence="2" key="1">
    <citation type="submission" date="2018-06" db="EMBL/GenBank/DDBJ databases">
        <authorList>
            <person name="Zhirakovskaya E."/>
        </authorList>
    </citation>
    <scope>NUCLEOTIDE SEQUENCE</scope>
</reference>
<name>A0A3B0S1Q7_9ZZZZ</name>
<sequence>MAEQSKESSMEEILSSIKRIIAEDKAVDAGETASRPEAPPKPKLKAVPKAEPMVEVSEDGQAEEILELTNELPEEQITASQNSSSAHSLSAQSSSAQSSSAQGVFGDRRKKERLIDDNKLDAMRQSLSQLVTADKTARAAPATPTGETSLEELTRDLMRPMLKDWLDANLPGLVEELVAKEIRRLNEK</sequence>
<feature type="region of interest" description="Disordered" evidence="1">
    <location>
        <begin position="24"/>
        <end position="120"/>
    </location>
</feature>
<organism evidence="2">
    <name type="scientific">hydrothermal vent metagenome</name>
    <dbReference type="NCBI Taxonomy" id="652676"/>
    <lineage>
        <taxon>unclassified sequences</taxon>
        <taxon>metagenomes</taxon>
        <taxon>ecological metagenomes</taxon>
    </lineage>
</organism>
<proteinExistence type="predicted"/>
<gene>
    <name evidence="2" type="ORF">MNBD_ALPHA04-449</name>
</gene>
<accession>A0A3B0S1Q7</accession>
<feature type="compositionally biased region" description="Acidic residues" evidence="1">
    <location>
        <begin position="56"/>
        <end position="66"/>
    </location>
</feature>
<dbReference type="AlphaFoldDB" id="A0A3B0S1Q7"/>
<protein>
    <recommendedName>
        <fullName evidence="3">Cell division organizing protein PopZ</fullName>
    </recommendedName>
</protein>